<dbReference type="SUPFAM" id="SSF51011">
    <property type="entry name" value="Glycosyl hydrolase domain"/>
    <property type="match status" value="1"/>
</dbReference>
<sequence>MTLSGLGNIRLGLQLVALGCVLTSAQQLVQHDDGSGVVRILFQHSASDPNIHYSADGKDWTGTTGVPMTRSLLEGEYSAANGWYQHEVPASQVKFVFNSEGKWHRSLWGEAYEVTSPGTYVVDSKEVASTVATTDAGYVNTTGYKVTKVQKGNGRFALELALNDGNVDATYGASIKELTVDVSQSGENAVRVKIADKNAKRWEVPRDLYTKGDLGKAGTAQWGGSFTGSGSNLDFSYTEKPFTFKVTRKSDGYVLFDTSKLSLVLKDQYLQISTAVKSDLSIFGLGESTRDSLKINPGDKHTLWARDQFSNERINNVYGSHPFYLGLNDKGKAHGVLLLNSNGMDVTLEKDQLVYQTIGGILDFYFVAGPTPVDVVAQYTSLIGRPKLQPYWAYGFHQCRWGYESVKALRDVVDNYASAKIPLDVIWADIDFMNKFYDFTTNPVNFSLPDLQKFVGDVHTRGQKIVPIVDPGIPDDTTDYAYSRGLEYDVFIKDTKGTPYLGQVWPGPTVFPDFFHPNATTYWSEQLTKFHKDFGYDGIWLDMNELANFCPGNSCARKPNTTCPLTGSVANIVTCCLECVDDMNKWDHPPFDINNVQVKDPLFKKGISTSALQYGSIRQYDAHNLYGFTEGIATTNAQENLLQKLAFTLSRSTFPGSGAYVAHWTGDNGATWDDLRWSIPTILNFGLFGIPMVGSDICGYVGDTTEELCARWTALGSFYPFSRNHNNFGQISQETYRWESVAAVGRKFIGLRYRLLPYLYTLGYEAHVSGTPIARALFWEFPQDVNARTAPALDRQFLLGDAILVTPVLTQGATSVTGYLPAGTWYDIFNYTRVVSKGESKTWDVKLEDMPVHVRGGSILALHQPSLTSTAARESPFDLLVALSADNKAAGQLYLDSGDDLNSADHSTIIAFRVDSLPLLGTTLTSHVTKAAYKDASSKKFAKITILGVAKQPTIVLANILTAVKTSTYDAAKQTLELDLTSLNLKITELTTLFWF</sequence>
<dbReference type="Pfam" id="PF21365">
    <property type="entry name" value="Glyco_hydro_31_3rd"/>
    <property type="match status" value="1"/>
</dbReference>
<dbReference type="SUPFAM" id="SSF74650">
    <property type="entry name" value="Galactose mutarotase-like"/>
    <property type="match status" value="1"/>
</dbReference>
<dbReference type="InterPro" id="IPR030458">
    <property type="entry name" value="Glyco_hydro_31_AS"/>
</dbReference>
<dbReference type="InterPro" id="IPR000322">
    <property type="entry name" value="Glyco_hydro_31_TIM"/>
</dbReference>
<dbReference type="InterPro" id="IPR017853">
    <property type="entry name" value="GH"/>
</dbReference>
<dbReference type="PROSITE" id="PS00129">
    <property type="entry name" value="GLYCOSYL_HYDROL_F31_1"/>
    <property type="match status" value="1"/>
</dbReference>
<name>A0A8K1CFQ5_PYTOL</name>
<dbReference type="OrthoDB" id="5839090at2759"/>
<dbReference type="GO" id="GO:0004553">
    <property type="term" value="F:hydrolase activity, hydrolyzing O-glycosyl compounds"/>
    <property type="evidence" value="ECO:0007669"/>
    <property type="project" value="InterPro"/>
</dbReference>
<dbReference type="CDD" id="cd14752">
    <property type="entry name" value="GH31_N"/>
    <property type="match status" value="1"/>
</dbReference>
<evidence type="ECO:0000259" key="9">
    <source>
        <dbReference type="Pfam" id="PF01055"/>
    </source>
</evidence>
<keyword evidence="3 7" id="KW-0378">Hydrolase</keyword>
<evidence type="ECO:0000256" key="7">
    <source>
        <dbReference type="RuleBase" id="RU361185"/>
    </source>
</evidence>
<reference evidence="12" key="1">
    <citation type="submission" date="2019-03" db="EMBL/GenBank/DDBJ databases">
        <title>Long read genome sequence of the mycoparasitic Pythium oligandrum ATCC 38472 isolated from sugarbeet rhizosphere.</title>
        <authorList>
            <person name="Gaulin E."/>
        </authorList>
    </citation>
    <scope>NUCLEOTIDE SEQUENCE</scope>
    <source>
        <strain evidence="12">ATCC 38472_TT</strain>
    </source>
</reference>
<dbReference type="Pfam" id="PF13802">
    <property type="entry name" value="Gal_mutarotas_2"/>
    <property type="match status" value="1"/>
</dbReference>
<dbReference type="Pfam" id="PF01055">
    <property type="entry name" value="Glyco_hydro_31_2nd"/>
    <property type="match status" value="1"/>
</dbReference>
<evidence type="ECO:0000256" key="6">
    <source>
        <dbReference type="ARBA" id="ARBA00041343"/>
    </source>
</evidence>
<keyword evidence="4" id="KW-0325">Glycoprotein</keyword>
<feature type="domain" description="Glycoside hydrolase family 31 N-terminal" evidence="10">
    <location>
        <begin position="180"/>
        <end position="343"/>
    </location>
</feature>
<feature type="domain" description="Glycosyl hydrolase family 31 C-terminal" evidence="11">
    <location>
        <begin position="770"/>
        <end position="860"/>
    </location>
</feature>
<dbReference type="GO" id="GO:0030246">
    <property type="term" value="F:carbohydrate binding"/>
    <property type="evidence" value="ECO:0007669"/>
    <property type="project" value="InterPro"/>
</dbReference>
<protein>
    <recommendedName>
        <fullName evidence="6">Maltase</fullName>
    </recommendedName>
</protein>
<dbReference type="CDD" id="cd06602">
    <property type="entry name" value="GH31_MGAM_SI_GAA"/>
    <property type="match status" value="1"/>
</dbReference>
<comment type="similarity">
    <text evidence="1 7">Belongs to the glycosyl hydrolase 31 family.</text>
</comment>
<keyword evidence="13" id="KW-1185">Reference proteome</keyword>
<accession>A0A8K1CFQ5</accession>
<organism evidence="12 13">
    <name type="scientific">Pythium oligandrum</name>
    <name type="common">Mycoparasitic fungus</name>
    <dbReference type="NCBI Taxonomy" id="41045"/>
    <lineage>
        <taxon>Eukaryota</taxon>
        <taxon>Sar</taxon>
        <taxon>Stramenopiles</taxon>
        <taxon>Oomycota</taxon>
        <taxon>Peronosporomycetes</taxon>
        <taxon>Pythiales</taxon>
        <taxon>Pythiaceae</taxon>
        <taxon>Pythium</taxon>
    </lineage>
</organism>
<dbReference type="Gene3D" id="2.60.40.10">
    <property type="entry name" value="Immunoglobulins"/>
    <property type="match status" value="1"/>
</dbReference>
<dbReference type="SUPFAM" id="SSF51445">
    <property type="entry name" value="(Trans)glycosidases"/>
    <property type="match status" value="1"/>
</dbReference>
<feature type="domain" description="Glycoside hydrolase family 31 TIM barrel" evidence="9">
    <location>
        <begin position="386"/>
        <end position="762"/>
    </location>
</feature>
<evidence type="ECO:0000259" key="11">
    <source>
        <dbReference type="Pfam" id="PF21365"/>
    </source>
</evidence>
<keyword evidence="2 8" id="KW-0732">Signal</keyword>
<dbReference type="EMBL" id="SPLM01000073">
    <property type="protein sequence ID" value="TMW62649.1"/>
    <property type="molecule type" value="Genomic_DNA"/>
</dbReference>
<evidence type="ECO:0000259" key="10">
    <source>
        <dbReference type="Pfam" id="PF13802"/>
    </source>
</evidence>
<evidence type="ECO:0000256" key="2">
    <source>
        <dbReference type="ARBA" id="ARBA00022729"/>
    </source>
</evidence>
<dbReference type="Gene3D" id="2.60.40.1760">
    <property type="entry name" value="glycosyl hydrolase (family 31)"/>
    <property type="match status" value="1"/>
</dbReference>
<dbReference type="Gene3D" id="3.20.20.80">
    <property type="entry name" value="Glycosidases"/>
    <property type="match status" value="1"/>
</dbReference>
<evidence type="ECO:0000256" key="4">
    <source>
        <dbReference type="ARBA" id="ARBA00023180"/>
    </source>
</evidence>
<proteinExistence type="inferred from homology"/>
<dbReference type="InterPro" id="IPR011013">
    <property type="entry name" value="Gal_mutarotase_sf_dom"/>
</dbReference>
<gene>
    <name evidence="12" type="ORF">Poli38472_005267</name>
</gene>
<dbReference type="PANTHER" id="PTHR22762:SF133">
    <property type="entry name" value="P-TYPE DOMAIN-CONTAINING PROTEIN"/>
    <property type="match status" value="1"/>
</dbReference>
<dbReference type="InterPro" id="IPR013780">
    <property type="entry name" value="Glyco_hydro_b"/>
</dbReference>
<dbReference type="InterPro" id="IPR025887">
    <property type="entry name" value="Glyco_hydro_31_N_dom"/>
</dbReference>
<dbReference type="FunFam" id="2.60.40.1180:FF:000044">
    <property type="entry name" value="Alpha-glucosidase 1"/>
    <property type="match status" value="1"/>
</dbReference>
<evidence type="ECO:0000256" key="3">
    <source>
        <dbReference type="ARBA" id="ARBA00022801"/>
    </source>
</evidence>
<keyword evidence="5 7" id="KW-0326">Glycosidase</keyword>
<evidence type="ECO:0000313" key="13">
    <source>
        <dbReference type="Proteomes" id="UP000794436"/>
    </source>
</evidence>
<evidence type="ECO:0000256" key="5">
    <source>
        <dbReference type="ARBA" id="ARBA00023295"/>
    </source>
</evidence>
<evidence type="ECO:0000256" key="8">
    <source>
        <dbReference type="SAM" id="SignalP"/>
    </source>
</evidence>
<feature type="signal peptide" evidence="8">
    <location>
        <begin position="1"/>
        <end position="25"/>
    </location>
</feature>
<dbReference type="Proteomes" id="UP000794436">
    <property type="component" value="Unassembled WGS sequence"/>
</dbReference>
<dbReference type="InterPro" id="IPR048395">
    <property type="entry name" value="Glyco_hydro_31_C"/>
</dbReference>
<dbReference type="AlphaFoldDB" id="A0A8K1CFQ5"/>
<feature type="chain" id="PRO_5035458408" description="Maltase" evidence="8">
    <location>
        <begin position="26"/>
        <end position="996"/>
    </location>
</feature>
<comment type="caution">
    <text evidence="12">The sequence shown here is derived from an EMBL/GenBank/DDBJ whole genome shotgun (WGS) entry which is preliminary data.</text>
</comment>
<dbReference type="InterPro" id="IPR013783">
    <property type="entry name" value="Ig-like_fold"/>
</dbReference>
<dbReference type="PANTHER" id="PTHR22762">
    <property type="entry name" value="ALPHA-GLUCOSIDASE"/>
    <property type="match status" value="1"/>
</dbReference>
<dbReference type="Gene3D" id="2.60.40.1180">
    <property type="entry name" value="Golgi alpha-mannosidase II"/>
    <property type="match status" value="2"/>
</dbReference>
<evidence type="ECO:0000256" key="1">
    <source>
        <dbReference type="ARBA" id="ARBA00007806"/>
    </source>
</evidence>
<dbReference type="GO" id="GO:0005975">
    <property type="term" value="P:carbohydrate metabolic process"/>
    <property type="evidence" value="ECO:0007669"/>
    <property type="project" value="InterPro"/>
</dbReference>
<evidence type="ECO:0000313" key="12">
    <source>
        <dbReference type="EMBL" id="TMW62649.1"/>
    </source>
</evidence>